<feature type="transmembrane region" description="Helical" evidence="1">
    <location>
        <begin position="213"/>
        <end position="229"/>
    </location>
</feature>
<proteinExistence type="predicted"/>
<feature type="transmembrane region" description="Helical" evidence="1">
    <location>
        <begin position="69"/>
        <end position="88"/>
    </location>
</feature>
<evidence type="ECO:0000313" key="2">
    <source>
        <dbReference type="EMBL" id="SMQ67000.1"/>
    </source>
</evidence>
<organism evidence="2 3">
    <name type="scientific">Plantibacter elymi</name>
    <name type="common">nom. nud.</name>
    <dbReference type="NCBI Taxonomy" id="199708"/>
    <lineage>
        <taxon>Bacteria</taxon>
        <taxon>Bacillati</taxon>
        <taxon>Actinomycetota</taxon>
        <taxon>Actinomycetes</taxon>
        <taxon>Micrococcales</taxon>
        <taxon>Microbacteriaceae</taxon>
        <taxon>Plantibacter</taxon>
    </lineage>
</organism>
<comment type="caution">
    <text evidence="2">The sequence shown here is derived from an EMBL/GenBank/DDBJ whole genome shotgun (WGS) entry which is preliminary data.</text>
</comment>
<reference evidence="2 3" key="1">
    <citation type="submission" date="2017-04" db="EMBL/GenBank/DDBJ databases">
        <authorList>
            <person name="Varghese N."/>
            <person name="Submissions S."/>
        </authorList>
    </citation>
    <scope>NUCLEOTIDE SEQUENCE [LARGE SCALE GENOMIC DNA]</scope>
    <source>
        <strain evidence="2 3">VKM Ac-1784</strain>
    </source>
</reference>
<feature type="transmembrane region" description="Helical" evidence="1">
    <location>
        <begin position="272"/>
        <end position="292"/>
    </location>
</feature>
<accession>A0ABY1RBH7</accession>
<evidence type="ECO:0000313" key="3">
    <source>
        <dbReference type="Proteomes" id="UP000194464"/>
    </source>
</evidence>
<name>A0ABY1RBH7_9MICO</name>
<keyword evidence="1" id="KW-0472">Membrane</keyword>
<sequence length="330" mass="34573">MSGFRTDDFGVPQFGCGPADIPCMAQESAARFIGGGIIGLGDFMTDMLANAFIGSRPGESSWTIADGQFWFWVATMGLVISIVACFQLAPAAIMRDGRRIAQVAVGLVVAVPSSVAAVYVMRQFVTYGGETTDALVATVQDQSLGNALLRMFGYRVVADVSVPADDGAIAQAMTTAKLAPNAVIGQYTVVLLILAIMALAALFLYVSMSIRSFSLVALAATAPIGLMMIGQPKFAVWATRWANLTIGLVIAEPLAAAILVLSIQLVTSSTDLGVVIVAAGVVFAAAFAPLWAVRLVSFAGDEVRNSLQPRPHVSGKAQNAMRVLGRILAK</sequence>
<protein>
    <recommendedName>
        <fullName evidence="4">TrbL/VirB6 plasmid conjugal transfer protein</fullName>
    </recommendedName>
</protein>
<dbReference type="EMBL" id="FXWJ01000002">
    <property type="protein sequence ID" value="SMQ67000.1"/>
    <property type="molecule type" value="Genomic_DNA"/>
</dbReference>
<gene>
    <name evidence="2" type="ORF">SAMN06295909_1405</name>
</gene>
<evidence type="ECO:0008006" key="4">
    <source>
        <dbReference type="Google" id="ProtNLM"/>
    </source>
</evidence>
<dbReference type="Proteomes" id="UP000194464">
    <property type="component" value="Unassembled WGS sequence"/>
</dbReference>
<keyword evidence="3" id="KW-1185">Reference proteome</keyword>
<evidence type="ECO:0000256" key="1">
    <source>
        <dbReference type="SAM" id="Phobius"/>
    </source>
</evidence>
<feature type="transmembrane region" description="Helical" evidence="1">
    <location>
        <begin position="184"/>
        <end position="206"/>
    </location>
</feature>
<keyword evidence="1" id="KW-1133">Transmembrane helix</keyword>
<keyword evidence="1" id="KW-0812">Transmembrane</keyword>
<feature type="transmembrane region" description="Helical" evidence="1">
    <location>
        <begin position="241"/>
        <end position="260"/>
    </location>
</feature>
<feature type="transmembrane region" description="Helical" evidence="1">
    <location>
        <begin position="100"/>
        <end position="121"/>
    </location>
</feature>